<gene>
    <name evidence="8" type="ORF">MYCIT1_LOCUS12466</name>
</gene>
<dbReference type="GO" id="GO:0006508">
    <property type="term" value="P:proteolysis"/>
    <property type="evidence" value="ECO:0007669"/>
    <property type="project" value="UniProtKB-KW"/>
</dbReference>
<comment type="caution">
    <text evidence="8">The sequence shown here is derived from an EMBL/GenBank/DDBJ whole genome shotgun (WGS) entry which is preliminary data.</text>
</comment>
<accession>A0AAD2JZI3</accession>
<proteinExistence type="predicted"/>
<evidence type="ECO:0000256" key="3">
    <source>
        <dbReference type="ARBA" id="ARBA00022884"/>
    </source>
</evidence>
<keyword evidence="2" id="KW-0645">Protease</keyword>
<dbReference type="InterPro" id="IPR012337">
    <property type="entry name" value="RNaseH-like_sf"/>
</dbReference>
<keyword evidence="1" id="KW-0815">Transposition</keyword>
<comment type="catalytic activity">
    <reaction evidence="4">
        <text>DNA(n) + a 2'-deoxyribonucleoside 5'-triphosphate = DNA(n+1) + diphosphate</text>
        <dbReference type="Rhea" id="RHEA:22508"/>
        <dbReference type="Rhea" id="RHEA-COMP:17339"/>
        <dbReference type="Rhea" id="RHEA-COMP:17340"/>
        <dbReference type="ChEBI" id="CHEBI:33019"/>
        <dbReference type="ChEBI" id="CHEBI:61560"/>
        <dbReference type="ChEBI" id="CHEBI:173112"/>
        <dbReference type="EC" id="2.7.7.49"/>
    </reaction>
</comment>
<sequence length="662" mass="73549">MPSHHSAANAEGQLQNPTAAMSSPMATYVLAAQAPGNGTSQDSGDPGRPSNEPFRMGCGGTSPTVLNGESGRLCEPVVYAAMSSRMNQIPTFLDSGASEHCFVDRSKFVTYEEVVGAEGQTAIKSGGRFQIAGHGDVEIIVETEGKERHRIRLHALHTPEFRMNLISITTLDSRGLRGSWGGGVLSVMSQHGKVILTGRLTGGTDNGRRLYAVEVIEDMPYVAIAGRNRNQPTSLENWHRRLGHADVRTIKQMATKGAVEGLEITRSDVQGMCQDCILGKQDRAPFDDEVNHETYPLERVHLDLWGRARTLSWGQAVYLLLISDGGTSMKFPVFLPDKRKETVLKVFATWVIEAEVQTERRLKIVRVDLGSEFDNDAFTGFCQERGVIIERVPKASSSAHGHAERGNRTVIAGARTQLIEAGLDARFWAEATAAHCYVRGFIPSARHPDSVPWMRWYQKRRADGGTVRPNISHLRVWGSVCWVKDLDEQEGKLGRQGWEGRMVGYMGRRGYRVYDPRRMRVFEVRNVIFEEGDPHRTMGAESLQDGSGVLDTEKEQAATDGGVEMAESRADHRGSSAEGEGETRADDGAAEEGTIQQDVPPIPRRSARATKPSRRMLESTIAKRREEEARIADEDWARDTIRPSVNFLVQRRDDCHGREWRH</sequence>
<reference evidence="8" key="1">
    <citation type="submission" date="2023-11" db="EMBL/GenBank/DDBJ databases">
        <authorList>
            <person name="De Vega J J."/>
            <person name="De Vega J J."/>
        </authorList>
    </citation>
    <scope>NUCLEOTIDE SEQUENCE</scope>
</reference>
<dbReference type="GO" id="GO:0032196">
    <property type="term" value="P:transposition"/>
    <property type="evidence" value="ECO:0007669"/>
    <property type="project" value="UniProtKB-KW"/>
</dbReference>
<evidence type="ECO:0000256" key="5">
    <source>
        <dbReference type="ARBA" id="ARBA00049244"/>
    </source>
</evidence>
<dbReference type="GO" id="GO:0003723">
    <property type="term" value="F:RNA binding"/>
    <property type="evidence" value="ECO:0007669"/>
    <property type="project" value="UniProtKB-KW"/>
</dbReference>
<dbReference type="GO" id="GO:0003964">
    <property type="term" value="F:RNA-directed DNA polymerase activity"/>
    <property type="evidence" value="ECO:0007669"/>
    <property type="project" value="UniProtKB-EC"/>
</dbReference>
<feature type="compositionally biased region" description="Basic and acidic residues" evidence="6">
    <location>
        <begin position="566"/>
        <end position="587"/>
    </location>
</feature>
<feature type="domain" description="Integrase catalytic" evidence="7">
    <location>
        <begin position="292"/>
        <end position="460"/>
    </location>
</feature>
<dbReference type="InterPro" id="IPR001584">
    <property type="entry name" value="Integrase_cat-core"/>
</dbReference>
<dbReference type="Pfam" id="PF25597">
    <property type="entry name" value="SH3_retrovirus"/>
    <property type="match status" value="1"/>
</dbReference>
<dbReference type="EMBL" id="CAVNYO010000138">
    <property type="protein sequence ID" value="CAK5269034.1"/>
    <property type="molecule type" value="Genomic_DNA"/>
</dbReference>
<evidence type="ECO:0000313" key="9">
    <source>
        <dbReference type="Proteomes" id="UP001295794"/>
    </source>
</evidence>
<evidence type="ECO:0000256" key="2">
    <source>
        <dbReference type="ARBA" id="ARBA00022670"/>
    </source>
</evidence>
<keyword evidence="3" id="KW-0694">RNA-binding</keyword>
<protein>
    <recommendedName>
        <fullName evidence="7">Integrase catalytic domain-containing protein</fullName>
    </recommendedName>
</protein>
<dbReference type="Gene3D" id="3.30.420.10">
    <property type="entry name" value="Ribonuclease H-like superfamily/Ribonuclease H"/>
    <property type="match status" value="1"/>
</dbReference>
<dbReference type="Pfam" id="PF22936">
    <property type="entry name" value="Pol_BBD"/>
    <property type="match status" value="1"/>
</dbReference>
<dbReference type="GO" id="GO:0015074">
    <property type="term" value="P:DNA integration"/>
    <property type="evidence" value="ECO:0007669"/>
    <property type="project" value="InterPro"/>
</dbReference>
<dbReference type="PANTHER" id="PTHR42648">
    <property type="entry name" value="TRANSPOSASE, PUTATIVE-RELATED"/>
    <property type="match status" value="1"/>
</dbReference>
<keyword evidence="9" id="KW-1185">Reference proteome</keyword>
<dbReference type="InterPro" id="IPR054722">
    <property type="entry name" value="PolX-like_BBD"/>
</dbReference>
<comment type="catalytic activity">
    <reaction evidence="5">
        <text>DNA(n) + a 2'-deoxyribonucleoside 5'-triphosphate = DNA(n+1) + diphosphate</text>
        <dbReference type="Rhea" id="RHEA:22508"/>
        <dbReference type="Rhea" id="RHEA-COMP:17339"/>
        <dbReference type="Rhea" id="RHEA-COMP:17340"/>
        <dbReference type="ChEBI" id="CHEBI:33019"/>
        <dbReference type="ChEBI" id="CHEBI:61560"/>
        <dbReference type="ChEBI" id="CHEBI:173112"/>
        <dbReference type="EC" id="2.7.7.7"/>
    </reaction>
</comment>
<dbReference type="GO" id="GO:0008233">
    <property type="term" value="F:peptidase activity"/>
    <property type="evidence" value="ECO:0007669"/>
    <property type="project" value="UniProtKB-KW"/>
</dbReference>
<feature type="region of interest" description="Disordered" evidence="6">
    <location>
        <begin position="536"/>
        <end position="621"/>
    </location>
</feature>
<dbReference type="GO" id="GO:0003887">
    <property type="term" value="F:DNA-directed DNA polymerase activity"/>
    <property type="evidence" value="ECO:0007669"/>
    <property type="project" value="UniProtKB-EC"/>
</dbReference>
<keyword evidence="2" id="KW-0378">Hydrolase</keyword>
<evidence type="ECO:0000256" key="1">
    <source>
        <dbReference type="ARBA" id="ARBA00022578"/>
    </source>
</evidence>
<feature type="compositionally biased region" description="Basic residues" evidence="6">
    <location>
        <begin position="605"/>
        <end position="614"/>
    </location>
</feature>
<dbReference type="PANTHER" id="PTHR42648:SF18">
    <property type="entry name" value="RETROTRANSPOSON, UNCLASSIFIED-LIKE PROTEIN"/>
    <property type="match status" value="1"/>
</dbReference>
<dbReference type="InterPro" id="IPR057670">
    <property type="entry name" value="SH3_retrovirus"/>
</dbReference>
<dbReference type="AlphaFoldDB" id="A0AAD2JZI3"/>
<evidence type="ECO:0000259" key="7">
    <source>
        <dbReference type="PROSITE" id="PS50994"/>
    </source>
</evidence>
<dbReference type="PROSITE" id="PS50994">
    <property type="entry name" value="INTEGRASE"/>
    <property type="match status" value="1"/>
</dbReference>
<dbReference type="SUPFAM" id="SSF53098">
    <property type="entry name" value="Ribonuclease H-like"/>
    <property type="match status" value="1"/>
</dbReference>
<evidence type="ECO:0000313" key="8">
    <source>
        <dbReference type="EMBL" id="CAK5269034.1"/>
    </source>
</evidence>
<dbReference type="InterPro" id="IPR025724">
    <property type="entry name" value="GAG-pre-integrase_dom"/>
</dbReference>
<dbReference type="Proteomes" id="UP001295794">
    <property type="component" value="Unassembled WGS sequence"/>
</dbReference>
<dbReference type="Pfam" id="PF13976">
    <property type="entry name" value="gag_pre-integrs"/>
    <property type="match status" value="1"/>
</dbReference>
<organism evidence="8 9">
    <name type="scientific">Mycena citricolor</name>
    <dbReference type="NCBI Taxonomy" id="2018698"/>
    <lineage>
        <taxon>Eukaryota</taxon>
        <taxon>Fungi</taxon>
        <taxon>Dikarya</taxon>
        <taxon>Basidiomycota</taxon>
        <taxon>Agaricomycotina</taxon>
        <taxon>Agaricomycetes</taxon>
        <taxon>Agaricomycetidae</taxon>
        <taxon>Agaricales</taxon>
        <taxon>Marasmiineae</taxon>
        <taxon>Mycenaceae</taxon>
        <taxon>Mycena</taxon>
    </lineage>
</organism>
<dbReference type="InterPro" id="IPR036397">
    <property type="entry name" value="RNaseH_sf"/>
</dbReference>
<name>A0AAD2JZI3_9AGAR</name>
<feature type="region of interest" description="Disordered" evidence="6">
    <location>
        <begin position="34"/>
        <end position="63"/>
    </location>
</feature>
<evidence type="ECO:0000256" key="6">
    <source>
        <dbReference type="SAM" id="MobiDB-lite"/>
    </source>
</evidence>
<evidence type="ECO:0000256" key="4">
    <source>
        <dbReference type="ARBA" id="ARBA00048173"/>
    </source>
</evidence>
<dbReference type="GO" id="GO:0005634">
    <property type="term" value="C:nucleus"/>
    <property type="evidence" value="ECO:0007669"/>
    <property type="project" value="UniProtKB-ARBA"/>
</dbReference>
<dbReference type="InterPro" id="IPR039537">
    <property type="entry name" value="Retrotran_Ty1/copia-like"/>
</dbReference>